<feature type="binding site" evidence="12">
    <location>
        <position position="154"/>
    </location>
    <ligand>
        <name>D-threo-isocitrate</name>
        <dbReference type="ChEBI" id="CHEBI:15562"/>
    </ligand>
</feature>
<evidence type="ECO:0000256" key="17">
    <source>
        <dbReference type="RuleBase" id="RU004446"/>
    </source>
</evidence>
<dbReference type="OrthoDB" id="9806254at2"/>
<feature type="modified residue" description="N6-succinyllysine" evidence="16">
    <location>
        <position position="101"/>
    </location>
</feature>
<dbReference type="GO" id="GO:0004450">
    <property type="term" value="F:isocitrate dehydrogenase (NADP+) activity"/>
    <property type="evidence" value="ECO:0007669"/>
    <property type="project" value="UniProtKB-UniRule"/>
</dbReference>
<name>A0A1H9IQZ3_9GAMM</name>
<dbReference type="RefSeq" id="WP_091359144.1">
    <property type="nucleotide sequence ID" value="NZ_AP025284.1"/>
</dbReference>
<evidence type="ECO:0000256" key="16">
    <source>
        <dbReference type="PIRSR" id="PIRSR604439-5"/>
    </source>
</evidence>
<dbReference type="Gene3D" id="3.40.718.10">
    <property type="entry name" value="Isopropylmalate Dehydrogenase"/>
    <property type="match status" value="1"/>
</dbReference>
<feature type="site" description="Critical for catalysis" evidence="15">
    <location>
        <position position="161"/>
    </location>
</feature>
<dbReference type="InterPro" id="IPR019818">
    <property type="entry name" value="IsoCit/isopropylmalate_DH_CS"/>
</dbReference>
<evidence type="ECO:0000256" key="2">
    <source>
        <dbReference type="ARBA" id="ARBA00007769"/>
    </source>
</evidence>
<dbReference type="PROSITE" id="PS00470">
    <property type="entry name" value="IDH_IMDH"/>
    <property type="match status" value="1"/>
</dbReference>
<evidence type="ECO:0000256" key="15">
    <source>
        <dbReference type="PIRSR" id="PIRSR604439-4"/>
    </source>
</evidence>
<keyword evidence="8 13" id="KW-0521">NADP</keyword>
<evidence type="ECO:0000256" key="8">
    <source>
        <dbReference type="ARBA" id="ARBA00022857"/>
    </source>
</evidence>
<feature type="binding site" evidence="13">
    <location>
        <position position="105"/>
    </location>
    <ligand>
        <name>NADP(+)</name>
        <dbReference type="ChEBI" id="CHEBI:58349"/>
    </ligand>
</feature>
<evidence type="ECO:0000256" key="7">
    <source>
        <dbReference type="ARBA" id="ARBA00022842"/>
    </source>
</evidence>
<keyword evidence="20" id="KW-1185">Reference proteome</keyword>
<evidence type="ECO:0000256" key="13">
    <source>
        <dbReference type="PIRSR" id="PIRSR604439-2"/>
    </source>
</evidence>
<dbReference type="GO" id="GO:0051287">
    <property type="term" value="F:NAD binding"/>
    <property type="evidence" value="ECO:0007669"/>
    <property type="project" value="InterPro"/>
</dbReference>
<comment type="cofactor">
    <cofactor evidence="1">
        <name>Mn(2+)</name>
        <dbReference type="ChEBI" id="CHEBI:29035"/>
    </cofactor>
</comment>
<keyword evidence="7 14" id="KW-0460">Magnesium</keyword>
<keyword evidence="9" id="KW-0560">Oxidoreductase</keyword>
<dbReference type="EMBL" id="FOGB01000007">
    <property type="protein sequence ID" value="SEQ76929.1"/>
    <property type="molecule type" value="Genomic_DNA"/>
</dbReference>
<evidence type="ECO:0000259" key="18">
    <source>
        <dbReference type="SMART" id="SM01329"/>
    </source>
</evidence>
<feature type="binding site" evidence="14">
    <location>
        <position position="308"/>
    </location>
    <ligand>
        <name>Mg(2+)</name>
        <dbReference type="ChEBI" id="CHEBI:18420"/>
    </ligand>
</feature>
<comment type="catalytic activity">
    <reaction evidence="11">
        <text>D-threo-isocitrate + NADP(+) = 2-oxoglutarate + CO2 + NADPH</text>
        <dbReference type="Rhea" id="RHEA:19629"/>
        <dbReference type="ChEBI" id="CHEBI:15562"/>
        <dbReference type="ChEBI" id="CHEBI:16526"/>
        <dbReference type="ChEBI" id="CHEBI:16810"/>
        <dbReference type="ChEBI" id="CHEBI:57783"/>
        <dbReference type="ChEBI" id="CHEBI:58349"/>
        <dbReference type="EC" id="1.1.1.42"/>
    </reaction>
</comment>
<evidence type="ECO:0000256" key="1">
    <source>
        <dbReference type="ARBA" id="ARBA00001936"/>
    </source>
</evidence>
<proteinExistence type="inferred from homology"/>
<evidence type="ECO:0000256" key="14">
    <source>
        <dbReference type="PIRSR" id="PIRSR604439-3"/>
    </source>
</evidence>
<feature type="modified residue" description="Phosphoserine" evidence="16">
    <location>
        <position position="114"/>
    </location>
</feature>
<dbReference type="GO" id="GO:0006097">
    <property type="term" value="P:glyoxylate cycle"/>
    <property type="evidence" value="ECO:0007669"/>
    <property type="project" value="UniProtKB-KW"/>
</dbReference>
<protein>
    <recommendedName>
        <fullName evidence="17">Isocitrate dehydrogenase [NADP]</fullName>
        <ecNumber evidence="17">1.1.1.42</ecNumber>
    </recommendedName>
</protein>
<comment type="similarity">
    <text evidence="2">Belongs to the isocitrate and isopropylmalate dehydrogenases family.</text>
</comment>
<evidence type="ECO:0000256" key="11">
    <source>
        <dbReference type="ARBA" id="ARBA00023554"/>
    </source>
</evidence>
<organism evidence="19 20">
    <name type="scientific">Amphritea atlantica</name>
    <dbReference type="NCBI Taxonomy" id="355243"/>
    <lineage>
        <taxon>Bacteria</taxon>
        <taxon>Pseudomonadati</taxon>
        <taxon>Pseudomonadota</taxon>
        <taxon>Gammaproteobacteria</taxon>
        <taxon>Oceanospirillales</taxon>
        <taxon>Oceanospirillaceae</taxon>
        <taxon>Amphritea</taxon>
    </lineage>
</organism>
<dbReference type="GO" id="GO:0006099">
    <property type="term" value="P:tricarboxylic acid cycle"/>
    <property type="evidence" value="ECO:0007669"/>
    <property type="project" value="UniProtKB-UniRule"/>
</dbReference>
<dbReference type="InterPro" id="IPR004439">
    <property type="entry name" value="Isocitrate_DH_NADP_dimer_prok"/>
</dbReference>
<evidence type="ECO:0000256" key="5">
    <source>
        <dbReference type="ARBA" id="ARBA00022532"/>
    </source>
</evidence>
<feature type="binding site" evidence="12">
    <location>
        <position position="130"/>
    </location>
    <ligand>
        <name>D-threo-isocitrate</name>
        <dbReference type="ChEBI" id="CHEBI:15562"/>
    </ligand>
</feature>
<comment type="cofactor">
    <cofactor evidence="14">
        <name>Mg(2+)</name>
        <dbReference type="ChEBI" id="CHEBI:18420"/>
    </cofactor>
    <cofactor evidence="14">
        <name>Mn(2+)</name>
        <dbReference type="ChEBI" id="CHEBI:29035"/>
    </cofactor>
    <text evidence="14">Binds 1 Mg(2+) or Mn(2+) ion per subunit.</text>
</comment>
<dbReference type="Proteomes" id="UP000198749">
    <property type="component" value="Unassembled WGS sequence"/>
</dbReference>
<reference evidence="20" key="1">
    <citation type="submission" date="2016-10" db="EMBL/GenBank/DDBJ databases">
        <authorList>
            <person name="Varghese N."/>
            <person name="Submissions S."/>
        </authorList>
    </citation>
    <scope>NUCLEOTIDE SEQUENCE [LARGE SCALE GENOMIC DNA]</scope>
    <source>
        <strain evidence="20">DSM 18887</strain>
    </source>
</reference>
<dbReference type="Pfam" id="PF00180">
    <property type="entry name" value="Iso_dh"/>
    <property type="match status" value="1"/>
</dbReference>
<evidence type="ECO:0000256" key="6">
    <source>
        <dbReference type="ARBA" id="ARBA00022723"/>
    </source>
</evidence>
<dbReference type="STRING" id="355243.SAMN03080615_02709"/>
<feature type="binding site" evidence="12">
    <location>
        <position position="114"/>
    </location>
    <ligand>
        <name>D-threo-isocitrate</name>
        <dbReference type="ChEBI" id="CHEBI:15562"/>
    </ligand>
</feature>
<evidence type="ECO:0000313" key="20">
    <source>
        <dbReference type="Proteomes" id="UP000198749"/>
    </source>
</evidence>
<comment type="subunit">
    <text evidence="3">Homodimer.</text>
</comment>
<dbReference type="NCBIfam" id="NF005425">
    <property type="entry name" value="PRK07006.1"/>
    <property type="match status" value="1"/>
</dbReference>
<feature type="binding site" evidence="12">
    <location>
        <position position="120"/>
    </location>
    <ligand>
        <name>D-threo-isocitrate</name>
        <dbReference type="ChEBI" id="CHEBI:15562"/>
    </ligand>
</feature>
<feature type="binding site" evidence="12">
    <location>
        <position position="116"/>
    </location>
    <ligand>
        <name>D-threo-isocitrate</name>
        <dbReference type="ChEBI" id="CHEBI:15562"/>
    </ligand>
</feature>
<evidence type="ECO:0000256" key="12">
    <source>
        <dbReference type="PIRSR" id="PIRSR604439-1"/>
    </source>
</evidence>
<keyword evidence="10 14" id="KW-0464">Manganese</keyword>
<evidence type="ECO:0000313" key="19">
    <source>
        <dbReference type="EMBL" id="SEQ76929.1"/>
    </source>
</evidence>
<gene>
    <name evidence="19" type="ORF">SAMN03080615_02709</name>
</gene>
<feature type="binding site" evidence="13">
    <location>
        <position position="353"/>
    </location>
    <ligand>
        <name>NADP(+)</name>
        <dbReference type="ChEBI" id="CHEBI:58349"/>
    </ligand>
</feature>
<keyword evidence="6 17" id="KW-0479">Metal-binding</keyword>
<feature type="binding site" evidence="13">
    <location>
        <begin position="340"/>
        <end position="346"/>
    </location>
    <ligand>
        <name>NADP(+)</name>
        <dbReference type="ChEBI" id="CHEBI:58349"/>
    </ligand>
</feature>
<keyword evidence="5 17" id="KW-0816">Tricarboxylic acid cycle</keyword>
<dbReference type="EC" id="1.1.1.42" evidence="17"/>
<dbReference type="InterPro" id="IPR024084">
    <property type="entry name" value="IsoPropMal-DH-like_dom"/>
</dbReference>
<evidence type="ECO:0000256" key="9">
    <source>
        <dbReference type="ARBA" id="ARBA00023002"/>
    </source>
</evidence>
<keyword evidence="4 17" id="KW-0329">Glyoxylate bypass</keyword>
<dbReference type="GO" id="GO:0000287">
    <property type="term" value="F:magnesium ion binding"/>
    <property type="evidence" value="ECO:0007669"/>
    <property type="project" value="InterPro"/>
</dbReference>
<dbReference type="PANTHER" id="PTHR43504:SF1">
    <property type="entry name" value="ISOCITRATE DEHYDROGENASE [NADP]"/>
    <property type="match status" value="1"/>
</dbReference>
<feature type="modified residue" description="N6-succinyllysine" evidence="16">
    <location>
        <position position="243"/>
    </location>
</feature>
<feature type="site" description="Critical for catalysis" evidence="15">
    <location>
        <position position="231"/>
    </location>
</feature>
<dbReference type="SUPFAM" id="SSF53659">
    <property type="entry name" value="Isocitrate/Isopropylmalate dehydrogenase-like"/>
    <property type="match status" value="1"/>
</dbReference>
<dbReference type="SMART" id="SM01329">
    <property type="entry name" value="Iso_dh"/>
    <property type="match status" value="1"/>
</dbReference>
<feature type="binding site" evidence="13">
    <location>
        <position position="392"/>
    </location>
    <ligand>
        <name>NADP(+)</name>
        <dbReference type="ChEBI" id="CHEBI:58349"/>
    </ligand>
</feature>
<evidence type="ECO:0000256" key="4">
    <source>
        <dbReference type="ARBA" id="ARBA00022435"/>
    </source>
</evidence>
<accession>A0A1H9IQZ3</accession>
<dbReference type="NCBIfam" id="TIGR00183">
    <property type="entry name" value="prok_nadp_idh"/>
    <property type="match status" value="1"/>
</dbReference>
<dbReference type="AlphaFoldDB" id="A0A1H9IQZ3"/>
<dbReference type="PANTHER" id="PTHR43504">
    <property type="entry name" value="ISOCITRATE DEHYDROGENASE [NADP]"/>
    <property type="match status" value="1"/>
</dbReference>
<evidence type="ECO:0000256" key="10">
    <source>
        <dbReference type="ARBA" id="ARBA00023211"/>
    </source>
</evidence>
<evidence type="ECO:0000256" key="3">
    <source>
        <dbReference type="ARBA" id="ARBA00011738"/>
    </source>
</evidence>
<sequence length="417" mass="45503">MAYSKITVPQGSKITVNDNNSLNVPDHPIIPYIEGDGIGIDVSPVMLEVVDAAVSKAYGGQRKIAWMEVYAGEKATSIYDQDTWLPQETLDAFKEFAVGIKGPLTTPVGGGIRSLNVALRQELDLYVCQRPVRWFKGVPSPVINPGDVDMVIYRENSEDIYAGVEWQAGSPQADKVIRFLKEEMGVTKIRFDTMCGIGIKPVSEEGTKRLVRRALQYTIDNDRSSMTLVHKGNIMKFTEGAFKDWGYEIARDEFGARPLDGGPWMSITNPNNGKQIVVKDVIADAMLQQILLRPAEYDVVATLNLNGDYISDALAAEVGGIGIAPGANLSDKVAIFEATHGTAPKYAGKNMVNPGSIILSAEMMLRHMGWLEAADLIIKGMDGAITAKTVTYDFERLMEGATLLSSSAFGEAIIHHM</sequence>
<feature type="domain" description="Isopropylmalate dehydrogenase-like" evidence="18">
    <location>
        <begin position="29"/>
        <end position="413"/>
    </location>
</feature>
<feature type="binding site" evidence="13">
    <location>
        <position position="396"/>
    </location>
    <ligand>
        <name>NADP(+)</name>
        <dbReference type="ChEBI" id="CHEBI:58349"/>
    </ligand>
</feature>